<proteinExistence type="predicted"/>
<dbReference type="RefSeq" id="WP_098503891.1">
    <property type="nucleotide sequence ID" value="NZ_PDJQ01000001.1"/>
</dbReference>
<dbReference type="SUPFAM" id="SSF89796">
    <property type="entry name" value="CoA-transferase family III (CaiB/BaiF)"/>
    <property type="match status" value="1"/>
</dbReference>
<comment type="caution">
    <text evidence="2">The sequence shown here is derived from an EMBL/GenBank/DDBJ whole genome shotgun (WGS) entry which is preliminary data.</text>
</comment>
<evidence type="ECO:0000256" key="1">
    <source>
        <dbReference type="ARBA" id="ARBA00022679"/>
    </source>
</evidence>
<sequence length="441" mass="49633">MSPKPLEGIRVIDLCVVWAGPFATMLLGDLGAEVIKPENPFVFQPMTRGMMARPPQILLERSIAWSGGLPRNEVGPRPWNYNPTFVSLYRNKKSFTVDLRRPEGKDILRRLVAISDVVYENNAVGTLEKLGITEEWLRDTNPRLIIVRVPAYGLTGPYKDARALGVHLEAVMGHTLLRGYDDADPSANTAIYSGDYMAGAQGAFAVMAALWYRDRTGEGQTIEIAQAENAAAMFTHAIMDYSMNRNVQSAIGNRDVHGRYPCGVYPAKSPGDATTMDDHWIAIHIENDAQWQQFVEAMGSPGWALDPRFATNEGRAAHFREIDAHIAEWTRERDDYEMMHLLQSRGIAATPVLEASRMFDDPHLRARDFFRQQTVRDAGTHEYVGPLWKFEKTPVEFYQPPVCFGEHNEYVYRELLKVSDAEYDALKAGGHIAEEYDPSVP</sequence>
<dbReference type="InterPro" id="IPR003673">
    <property type="entry name" value="CoA-Trfase_fam_III"/>
</dbReference>
<dbReference type="Pfam" id="PF02515">
    <property type="entry name" value="CoA_transf_3"/>
    <property type="match status" value="1"/>
</dbReference>
<dbReference type="InterPro" id="IPR050483">
    <property type="entry name" value="CoA-transferase_III_domain"/>
</dbReference>
<gene>
    <name evidence="2" type="ORF">A9A59_1741</name>
</gene>
<dbReference type="PANTHER" id="PTHR48207:SF3">
    <property type="entry name" value="SUCCINATE--HYDROXYMETHYLGLUTARATE COA-TRANSFERASE"/>
    <property type="match status" value="1"/>
</dbReference>
<dbReference type="EMBL" id="PDJQ01000001">
    <property type="protein sequence ID" value="PFG74508.1"/>
    <property type="molecule type" value="Genomic_DNA"/>
</dbReference>
<evidence type="ECO:0000313" key="3">
    <source>
        <dbReference type="Proteomes" id="UP000223071"/>
    </source>
</evidence>
<organism evidence="2 3">
    <name type="scientific">Tepidiforma thermophila (strain KCTC 52669 / CGMCC 1.13589 / G233)</name>
    <dbReference type="NCBI Taxonomy" id="2761530"/>
    <lineage>
        <taxon>Bacteria</taxon>
        <taxon>Bacillati</taxon>
        <taxon>Chloroflexota</taxon>
        <taxon>Tepidiformia</taxon>
        <taxon>Tepidiformales</taxon>
        <taxon>Tepidiformaceae</taxon>
        <taxon>Tepidiforma</taxon>
    </lineage>
</organism>
<dbReference type="InterPro" id="IPR044855">
    <property type="entry name" value="CoA-Trfase_III_dom3_sf"/>
</dbReference>
<dbReference type="Proteomes" id="UP000223071">
    <property type="component" value="Unassembled WGS sequence"/>
</dbReference>
<dbReference type="GO" id="GO:0008410">
    <property type="term" value="F:CoA-transferase activity"/>
    <property type="evidence" value="ECO:0007669"/>
    <property type="project" value="TreeGrafter"/>
</dbReference>
<evidence type="ECO:0000313" key="2">
    <source>
        <dbReference type="EMBL" id="PFG74508.1"/>
    </source>
</evidence>
<reference evidence="2 3" key="1">
    <citation type="submission" date="2017-09" db="EMBL/GenBank/DDBJ databases">
        <title>Sequencing the genomes of two abundant thermophiles in Great Basin hot springs: Thermocrinis jamiesonii and novel Chloroflexi Thermoflexus hugenholtzii.</title>
        <authorList>
            <person name="Hedlund B."/>
        </authorList>
    </citation>
    <scope>NUCLEOTIDE SEQUENCE [LARGE SCALE GENOMIC DNA]</scope>
    <source>
        <strain evidence="2 3">G233</strain>
    </source>
</reference>
<dbReference type="PANTHER" id="PTHR48207">
    <property type="entry name" value="SUCCINATE--HYDROXYMETHYLGLUTARATE COA-TRANSFERASE"/>
    <property type="match status" value="1"/>
</dbReference>
<keyword evidence="1 2" id="KW-0808">Transferase</keyword>
<keyword evidence="3" id="KW-1185">Reference proteome</keyword>
<name>A0A2A9HFE9_TEPT2</name>
<dbReference type="Gene3D" id="3.40.50.10540">
    <property type="entry name" value="Crotonobetainyl-coa:carnitine coa-transferase, domain 1"/>
    <property type="match status" value="1"/>
</dbReference>
<dbReference type="InterPro" id="IPR023606">
    <property type="entry name" value="CoA-Trfase_III_dom_1_sf"/>
</dbReference>
<dbReference type="AlphaFoldDB" id="A0A2A9HFE9"/>
<accession>A0A2A9HFE9</accession>
<protein>
    <submittedName>
        <fullName evidence="2">Succinyl-CoA--D-citramalate CoA-transferase</fullName>
    </submittedName>
</protein>
<dbReference type="Gene3D" id="3.30.1540.10">
    <property type="entry name" value="formyl-coa transferase, domain 3"/>
    <property type="match status" value="1"/>
</dbReference>